<organism evidence="4 5">
    <name type="scientific">Immersiella caudata</name>
    <dbReference type="NCBI Taxonomy" id="314043"/>
    <lineage>
        <taxon>Eukaryota</taxon>
        <taxon>Fungi</taxon>
        <taxon>Dikarya</taxon>
        <taxon>Ascomycota</taxon>
        <taxon>Pezizomycotina</taxon>
        <taxon>Sordariomycetes</taxon>
        <taxon>Sordariomycetidae</taxon>
        <taxon>Sordariales</taxon>
        <taxon>Lasiosphaeriaceae</taxon>
        <taxon>Immersiella</taxon>
    </lineage>
</organism>
<accession>A0AA40C2D5</accession>
<feature type="coiled-coil region" evidence="1">
    <location>
        <begin position="386"/>
        <end position="417"/>
    </location>
</feature>
<feature type="region of interest" description="Disordered" evidence="2">
    <location>
        <begin position="1"/>
        <end position="42"/>
    </location>
</feature>
<dbReference type="SUPFAM" id="SSF69989">
    <property type="entry name" value="C-terminal domain of PLC-beta"/>
    <property type="match status" value="1"/>
</dbReference>
<feature type="compositionally biased region" description="Polar residues" evidence="2">
    <location>
        <begin position="18"/>
        <end position="42"/>
    </location>
</feature>
<evidence type="ECO:0000313" key="5">
    <source>
        <dbReference type="Proteomes" id="UP001175000"/>
    </source>
</evidence>
<comment type="caution">
    <text evidence="4">The sequence shown here is derived from an EMBL/GenBank/DDBJ whole genome shotgun (WGS) entry which is preliminary data.</text>
</comment>
<keyword evidence="3" id="KW-1133">Transmembrane helix</keyword>
<reference evidence="4" key="1">
    <citation type="submission" date="2023-06" db="EMBL/GenBank/DDBJ databases">
        <title>Genome-scale phylogeny and comparative genomics of the fungal order Sordariales.</title>
        <authorList>
            <consortium name="Lawrence Berkeley National Laboratory"/>
            <person name="Hensen N."/>
            <person name="Bonometti L."/>
            <person name="Westerberg I."/>
            <person name="Brannstrom I.O."/>
            <person name="Guillou S."/>
            <person name="Cros-Aarteil S."/>
            <person name="Calhoun S."/>
            <person name="Haridas S."/>
            <person name="Kuo A."/>
            <person name="Mondo S."/>
            <person name="Pangilinan J."/>
            <person name="Riley R."/>
            <person name="Labutti K."/>
            <person name="Andreopoulos B."/>
            <person name="Lipzen A."/>
            <person name="Chen C."/>
            <person name="Yanf M."/>
            <person name="Daum C."/>
            <person name="Ng V."/>
            <person name="Clum A."/>
            <person name="Steindorff A."/>
            <person name="Ohm R."/>
            <person name="Martin F."/>
            <person name="Silar P."/>
            <person name="Natvig D."/>
            <person name="Lalanne C."/>
            <person name="Gautier V."/>
            <person name="Ament-Velasquez S.L."/>
            <person name="Kruys A."/>
            <person name="Hutchinson M.I."/>
            <person name="Powell A.J."/>
            <person name="Barry K."/>
            <person name="Miller A.N."/>
            <person name="Grigoriev I.V."/>
            <person name="Debuchy R."/>
            <person name="Gladieux P."/>
            <person name="Thoren M.H."/>
            <person name="Johannesson H."/>
        </authorList>
    </citation>
    <scope>NUCLEOTIDE SEQUENCE</scope>
    <source>
        <strain evidence="4">CBS 606.72</strain>
    </source>
</reference>
<name>A0AA40C2D5_9PEZI</name>
<protein>
    <submittedName>
        <fullName evidence="4">Uncharacterized protein</fullName>
    </submittedName>
</protein>
<dbReference type="EMBL" id="JAULSU010000003">
    <property type="protein sequence ID" value="KAK0622460.1"/>
    <property type="molecule type" value="Genomic_DNA"/>
</dbReference>
<dbReference type="Proteomes" id="UP001175000">
    <property type="component" value="Unassembled WGS sequence"/>
</dbReference>
<evidence type="ECO:0000256" key="3">
    <source>
        <dbReference type="SAM" id="Phobius"/>
    </source>
</evidence>
<keyword evidence="1" id="KW-0175">Coiled coil</keyword>
<dbReference type="AlphaFoldDB" id="A0AA40C2D5"/>
<keyword evidence="3" id="KW-0472">Membrane</keyword>
<gene>
    <name evidence="4" type="ORF">B0T14DRAFT_427649</name>
</gene>
<keyword evidence="5" id="KW-1185">Reference proteome</keyword>
<evidence type="ECO:0000256" key="2">
    <source>
        <dbReference type="SAM" id="MobiDB-lite"/>
    </source>
</evidence>
<sequence>MMSARPVARAASRAPRTLRTSRLPQRRLQSTTTSNALQSTKSQSHFASGVAGGVVGAALLFGVYSFTPSGRAASKINKAAKEANKKYQQAATTLQKNTPSTDDAISAVKNFCYSYVAWVPGGRQYVDAAFKDLESIREKNGDDVDKLVKETYAKFQDIAKSGLSMESASKAYDALAELAQKLAKLAGSAADQILENHPQLKEKVGGPMNQLKQMGEEYGPEAKKMVDETWDQVSDVLKGGFSAQNADKVRKLVEEKTQQLKKFGEQAWQKGLEQAKPYLDKSPKVKELVMNNQDILKRGNATELFNRVKEAAEKGDVGNLEEYVMQAVDKAKSAGGKASSSIMGSGGMAGLTQLLGGSSSQEMSSEIKKHVELLGKLVNDHSSEGKKLIEETRNDLKRLLEDKAKKAQEIVDSASKEAQ</sequence>
<evidence type="ECO:0000313" key="4">
    <source>
        <dbReference type="EMBL" id="KAK0622460.1"/>
    </source>
</evidence>
<feature type="transmembrane region" description="Helical" evidence="3">
    <location>
        <begin position="46"/>
        <end position="66"/>
    </location>
</feature>
<evidence type="ECO:0000256" key="1">
    <source>
        <dbReference type="SAM" id="Coils"/>
    </source>
</evidence>
<feature type="compositionally biased region" description="Low complexity" evidence="2">
    <location>
        <begin position="1"/>
        <end position="15"/>
    </location>
</feature>
<proteinExistence type="predicted"/>
<keyword evidence="3" id="KW-0812">Transmembrane</keyword>